<keyword evidence="2" id="KW-1185">Reference proteome</keyword>
<dbReference type="AlphaFoldDB" id="A0AAV0BNH5"/>
<accession>A0AAV0BNH5</accession>
<protein>
    <submittedName>
        <fullName evidence="1">Uncharacterized protein</fullName>
    </submittedName>
</protein>
<comment type="caution">
    <text evidence="1">The sequence shown here is derived from an EMBL/GenBank/DDBJ whole genome shotgun (WGS) entry which is preliminary data.</text>
</comment>
<evidence type="ECO:0000313" key="2">
    <source>
        <dbReference type="Proteomes" id="UP001153365"/>
    </source>
</evidence>
<dbReference type="InterPro" id="IPR009000">
    <property type="entry name" value="Transl_B-barrel_sf"/>
</dbReference>
<dbReference type="Proteomes" id="UP001153365">
    <property type="component" value="Unassembled WGS sequence"/>
</dbReference>
<gene>
    <name evidence="1" type="ORF">PPACK8108_LOCUS21835</name>
</gene>
<dbReference type="Gene3D" id="2.40.30.10">
    <property type="entry name" value="Translation factors"/>
    <property type="match status" value="1"/>
</dbReference>
<proteinExistence type="predicted"/>
<name>A0AAV0BNH5_PHAPC</name>
<organism evidence="1 2">
    <name type="scientific">Phakopsora pachyrhizi</name>
    <name type="common">Asian soybean rust disease fungus</name>
    <dbReference type="NCBI Taxonomy" id="170000"/>
    <lineage>
        <taxon>Eukaryota</taxon>
        <taxon>Fungi</taxon>
        <taxon>Dikarya</taxon>
        <taxon>Basidiomycota</taxon>
        <taxon>Pucciniomycotina</taxon>
        <taxon>Pucciniomycetes</taxon>
        <taxon>Pucciniales</taxon>
        <taxon>Phakopsoraceae</taxon>
        <taxon>Phakopsora</taxon>
    </lineage>
</organism>
<sequence length="73" mass="8417">MKMKQVGVGIAVKIEHASYQSVMTYGQQFNDKDELISQISRQLIDVLKDAFRSDVSKDKWALVFKLKKELLID</sequence>
<evidence type="ECO:0000313" key="1">
    <source>
        <dbReference type="EMBL" id="CAH7687098.1"/>
    </source>
</evidence>
<dbReference type="SUPFAM" id="SSF50447">
    <property type="entry name" value="Translation proteins"/>
    <property type="match status" value="1"/>
</dbReference>
<reference evidence="1" key="1">
    <citation type="submission" date="2022-06" db="EMBL/GenBank/DDBJ databases">
        <authorList>
            <consortium name="SYNGENTA / RWTH Aachen University"/>
        </authorList>
    </citation>
    <scope>NUCLEOTIDE SEQUENCE</scope>
</reference>
<dbReference type="EMBL" id="CALTRL010005833">
    <property type="protein sequence ID" value="CAH7687098.1"/>
    <property type="molecule type" value="Genomic_DNA"/>
</dbReference>